<evidence type="ECO:0000313" key="7">
    <source>
        <dbReference type="Proteomes" id="UP000091820"/>
    </source>
</evidence>
<evidence type="ECO:0000259" key="5">
    <source>
        <dbReference type="Pfam" id="PF00151"/>
    </source>
</evidence>
<sequence>MEAILKTQEQFVYKKKFLYKNQLGFCEPLTIEMVASLVTKEVHRLLEPRLRLQTKKLSFDLYTRRNPYERQILNTGDKKALIDSHFNNSWPVRFSIHGWNGRTTTCSNAAIKDAYLDRGDFNMILVDWSDYAHDINYIRVVVEIFEISAKLNEFTRFLHQVTDIAFEEMYLIGHSAGCHIAGIAGKLLKPDRYGVIYALDTSGVIHMRLNEKWRLTANDAIYVESIQTDIALLGFTSSNIGHASFYPNWGLGQPHCPSAKKLEPYFACDHFGALYYFVESIRNSTAFGAIKCKNFDSILSQKCSCGKARKECPAQVYMGGEPAIRKRGIFYVSTRGEKPFGNGNVCLLKRALPPTVMRIVNAHFNEDILDEVAKDFVKKETVKKRRLLIRASLFRIKCLGKRFIESNSRPNTPKEVENPDFKRHPVENFENTYILTIPASLK</sequence>
<dbReference type="AlphaFoldDB" id="A0A1A9W0I1"/>
<organism evidence="6 7">
    <name type="scientific">Glossina brevipalpis</name>
    <dbReference type="NCBI Taxonomy" id="37001"/>
    <lineage>
        <taxon>Eukaryota</taxon>
        <taxon>Metazoa</taxon>
        <taxon>Ecdysozoa</taxon>
        <taxon>Arthropoda</taxon>
        <taxon>Hexapoda</taxon>
        <taxon>Insecta</taxon>
        <taxon>Pterygota</taxon>
        <taxon>Neoptera</taxon>
        <taxon>Endopterygota</taxon>
        <taxon>Diptera</taxon>
        <taxon>Brachycera</taxon>
        <taxon>Muscomorpha</taxon>
        <taxon>Hippoboscoidea</taxon>
        <taxon>Glossinidae</taxon>
        <taxon>Glossina</taxon>
    </lineage>
</organism>
<dbReference type="InterPro" id="IPR029058">
    <property type="entry name" value="AB_hydrolase_fold"/>
</dbReference>
<proteinExistence type="inferred from homology"/>
<evidence type="ECO:0000313" key="6">
    <source>
        <dbReference type="EnsemblMetazoa" id="GBRI001917-PA"/>
    </source>
</evidence>
<reference evidence="7" key="1">
    <citation type="submission" date="2014-03" db="EMBL/GenBank/DDBJ databases">
        <authorList>
            <person name="Aksoy S."/>
            <person name="Warren W."/>
            <person name="Wilson R.K."/>
        </authorList>
    </citation>
    <scope>NUCLEOTIDE SEQUENCE [LARGE SCALE GENOMIC DNA]</scope>
    <source>
        <strain evidence="7">IAEA</strain>
    </source>
</reference>
<dbReference type="InterPro" id="IPR033906">
    <property type="entry name" value="Lipase_N"/>
</dbReference>
<evidence type="ECO:0000256" key="3">
    <source>
        <dbReference type="ARBA" id="ARBA00022525"/>
    </source>
</evidence>
<dbReference type="InterPro" id="IPR000734">
    <property type="entry name" value="TAG_lipase"/>
</dbReference>
<dbReference type="Pfam" id="PF00151">
    <property type="entry name" value="Lipase"/>
    <property type="match status" value="1"/>
</dbReference>
<dbReference type="Proteomes" id="UP000091820">
    <property type="component" value="Unassembled WGS sequence"/>
</dbReference>
<dbReference type="PANTHER" id="PTHR11610:SF169">
    <property type="entry name" value="GH15759P-RELATED"/>
    <property type="match status" value="1"/>
</dbReference>
<dbReference type="GO" id="GO:0017171">
    <property type="term" value="F:serine hydrolase activity"/>
    <property type="evidence" value="ECO:0007669"/>
    <property type="project" value="TreeGrafter"/>
</dbReference>
<keyword evidence="3" id="KW-0964">Secreted</keyword>
<protein>
    <recommendedName>
        <fullName evidence="5">Lipase domain-containing protein</fullName>
    </recommendedName>
</protein>
<dbReference type="GO" id="GO:0016298">
    <property type="term" value="F:lipase activity"/>
    <property type="evidence" value="ECO:0007669"/>
    <property type="project" value="InterPro"/>
</dbReference>
<dbReference type="Gene3D" id="3.40.50.1820">
    <property type="entry name" value="alpha/beta hydrolase"/>
    <property type="match status" value="1"/>
</dbReference>
<name>A0A1A9W0I1_9MUSC</name>
<dbReference type="InterPro" id="IPR013818">
    <property type="entry name" value="Lipase"/>
</dbReference>
<dbReference type="CDD" id="cd00707">
    <property type="entry name" value="Pancreat_lipase_like"/>
    <property type="match status" value="1"/>
</dbReference>
<dbReference type="VEuPathDB" id="VectorBase:GBRI001917"/>
<accession>A0A1A9W0I1</accession>
<evidence type="ECO:0000256" key="1">
    <source>
        <dbReference type="ARBA" id="ARBA00004613"/>
    </source>
</evidence>
<comment type="subcellular location">
    <subcellularLocation>
        <location evidence="1">Secreted</location>
    </subcellularLocation>
</comment>
<dbReference type="GO" id="GO:0016042">
    <property type="term" value="P:lipid catabolic process"/>
    <property type="evidence" value="ECO:0007669"/>
    <property type="project" value="TreeGrafter"/>
</dbReference>
<feature type="domain" description="Lipase" evidence="5">
    <location>
        <begin position="49"/>
        <end position="340"/>
    </location>
</feature>
<reference evidence="6" key="2">
    <citation type="submission" date="2020-05" db="UniProtKB">
        <authorList>
            <consortium name="EnsemblMetazoa"/>
        </authorList>
    </citation>
    <scope>IDENTIFICATION</scope>
    <source>
        <strain evidence="6">IAEA</strain>
    </source>
</reference>
<evidence type="ECO:0000256" key="2">
    <source>
        <dbReference type="ARBA" id="ARBA00010701"/>
    </source>
</evidence>
<comment type="similarity">
    <text evidence="2 4">Belongs to the AB hydrolase superfamily. Lipase family.</text>
</comment>
<evidence type="ECO:0000256" key="4">
    <source>
        <dbReference type="RuleBase" id="RU004262"/>
    </source>
</evidence>
<keyword evidence="7" id="KW-1185">Reference proteome</keyword>
<dbReference type="SUPFAM" id="SSF53474">
    <property type="entry name" value="alpha/beta-Hydrolases"/>
    <property type="match status" value="1"/>
</dbReference>
<dbReference type="PRINTS" id="PR00821">
    <property type="entry name" value="TAGLIPASE"/>
</dbReference>
<dbReference type="GO" id="GO:0005615">
    <property type="term" value="C:extracellular space"/>
    <property type="evidence" value="ECO:0007669"/>
    <property type="project" value="TreeGrafter"/>
</dbReference>
<dbReference type="PANTHER" id="PTHR11610">
    <property type="entry name" value="LIPASE"/>
    <property type="match status" value="1"/>
</dbReference>
<dbReference type="EnsemblMetazoa" id="GBRI001917-RA">
    <property type="protein sequence ID" value="GBRI001917-PA"/>
    <property type="gene ID" value="GBRI001917"/>
</dbReference>